<dbReference type="GO" id="GO:0005829">
    <property type="term" value="C:cytosol"/>
    <property type="evidence" value="ECO:0007669"/>
    <property type="project" value="TreeGrafter"/>
</dbReference>
<dbReference type="PRINTS" id="PR00987">
    <property type="entry name" value="TRNASYNTHGLU"/>
</dbReference>
<dbReference type="PANTHER" id="PTHR43311:SF2">
    <property type="entry name" value="GLUTAMATE--TRNA LIGASE, MITOCHONDRIAL-RELATED"/>
    <property type="match status" value="1"/>
</dbReference>
<evidence type="ECO:0000256" key="4">
    <source>
        <dbReference type="ARBA" id="ARBA00022741"/>
    </source>
</evidence>
<dbReference type="InterPro" id="IPR020058">
    <property type="entry name" value="Glu/Gln-tRNA-synth_Ib_cat-dom"/>
</dbReference>
<keyword evidence="12" id="KW-1185">Reference proteome</keyword>
<evidence type="ECO:0000256" key="7">
    <source>
        <dbReference type="ARBA" id="ARBA00023146"/>
    </source>
</evidence>
<keyword evidence="6 8" id="KW-0648">Protein biosynthesis</keyword>
<dbReference type="SUPFAM" id="SSF48163">
    <property type="entry name" value="An anticodon-binding domain of class I aminoacyl-tRNA synthetases"/>
    <property type="match status" value="1"/>
</dbReference>
<dbReference type="eggNOG" id="COG0008">
    <property type="taxonomic scope" value="Bacteria"/>
</dbReference>
<evidence type="ECO:0000256" key="6">
    <source>
        <dbReference type="ARBA" id="ARBA00022917"/>
    </source>
</evidence>
<sequence length="453" mass="49009">MPVMVLDSSSGAVVVRFAPSPTGRLHLGNVRVAVINALFALAQGGSLILRMDDTDTARGSAALAQGIREDLTWLGLTWDREESQLARAARHAEALDQLRRAGRLYPCYETPEELEFRRRRQRQRGLPPVYDRAALALGADERAALEAAGRRPHWRFLLDHVDIQWTDLVRGPCHYHGAHLSDPVVVREDGGLLYTLPSVVDDLDFGVTHVLRGEDHVVNTAVQIQIARALDGTPPAWGHFPLVLGAEGGPLSKRDGALAVADLRAQGIQPEAINALLAALGTGEAPDPTHDLATLAQHFRVEAYGRASPRLDPAELERLSARVLHTLPFATAEARGLVSDPTLWQAIQANLTCPADVGLWRQVIEGPIAPVIDEADQGFLAEALALLPPAPWDATTWSTWTKALKTTSGRSGRALFKPLRLALTGVDHGPDMATLLPLIGSERGRARLAGLPQ</sequence>
<dbReference type="STRING" id="1150469.RSPPHO_00650"/>
<accession>H6SQ06</accession>
<keyword evidence="3 8" id="KW-0436">Ligase</keyword>
<evidence type="ECO:0000259" key="10">
    <source>
        <dbReference type="Pfam" id="PF19269"/>
    </source>
</evidence>
<dbReference type="Gene3D" id="3.40.50.620">
    <property type="entry name" value="HUPs"/>
    <property type="match status" value="1"/>
</dbReference>
<evidence type="ECO:0000256" key="1">
    <source>
        <dbReference type="ARBA" id="ARBA00007894"/>
    </source>
</evidence>
<dbReference type="InterPro" id="IPR049940">
    <property type="entry name" value="GluQ/Sye"/>
</dbReference>
<dbReference type="InterPro" id="IPR020751">
    <property type="entry name" value="aa-tRNA-synth_I_codon-bd_sub2"/>
</dbReference>
<proteinExistence type="inferred from homology"/>
<dbReference type="PANTHER" id="PTHR43311">
    <property type="entry name" value="GLUTAMATE--TRNA LIGASE"/>
    <property type="match status" value="1"/>
</dbReference>
<name>H6SQ06_PARPM</name>
<dbReference type="GO" id="GO:0000049">
    <property type="term" value="F:tRNA binding"/>
    <property type="evidence" value="ECO:0007669"/>
    <property type="project" value="InterPro"/>
</dbReference>
<comment type="similarity">
    <text evidence="1">Belongs to the class-I aminoacyl-tRNA synthetase family. Glutamate--tRNA ligase type 1 subfamily.</text>
</comment>
<gene>
    <name evidence="11" type="primary">gltX1</name>
    <name evidence="11" type="ORF">RSPPHO_00650</name>
</gene>
<dbReference type="InterPro" id="IPR008925">
    <property type="entry name" value="aa_tRNA-synth_I_cd-bd_sf"/>
</dbReference>
<dbReference type="InterPro" id="IPR014729">
    <property type="entry name" value="Rossmann-like_a/b/a_fold"/>
</dbReference>
<feature type="domain" description="Aminoacyl-tRNA synthetase class I anticodon-binding" evidence="10">
    <location>
        <begin position="379"/>
        <end position="449"/>
    </location>
</feature>
<dbReference type="InterPro" id="IPR045462">
    <property type="entry name" value="aa-tRNA-synth_I_cd-bd"/>
</dbReference>
<reference evidence="11 12" key="1">
    <citation type="submission" date="2012-02" db="EMBL/GenBank/DDBJ databases">
        <title>Shotgun genome sequence of Phaeospirillum photometricum DSM 122.</title>
        <authorList>
            <person name="Duquesne K."/>
            <person name="Sturgis J."/>
        </authorList>
    </citation>
    <scope>NUCLEOTIDE SEQUENCE [LARGE SCALE GENOMIC DNA]</scope>
    <source>
        <strain evidence="12">DSM122</strain>
    </source>
</reference>
<dbReference type="InterPro" id="IPR001412">
    <property type="entry name" value="aa-tRNA-synth_I_CS"/>
</dbReference>
<dbReference type="GO" id="GO:0005524">
    <property type="term" value="F:ATP binding"/>
    <property type="evidence" value="ECO:0007669"/>
    <property type="project" value="UniProtKB-KW"/>
</dbReference>
<dbReference type="InterPro" id="IPR000924">
    <property type="entry name" value="Glu/Gln-tRNA-synth"/>
</dbReference>
<evidence type="ECO:0000259" key="9">
    <source>
        <dbReference type="Pfam" id="PF00749"/>
    </source>
</evidence>
<dbReference type="Proteomes" id="UP000033220">
    <property type="component" value="Chromosome DSM 122"/>
</dbReference>
<evidence type="ECO:0000256" key="8">
    <source>
        <dbReference type="RuleBase" id="RU363037"/>
    </source>
</evidence>
<dbReference type="AlphaFoldDB" id="H6SQ06"/>
<dbReference type="Pfam" id="PF00749">
    <property type="entry name" value="tRNA-synt_1c"/>
    <property type="match status" value="1"/>
</dbReference>
<organism evidence="11 12">
    <name type="scientific">Pararhodospirillum photometricum DSM 122</name>
    <dbReference type="NCBI Taxonomy" id="1150469"/>
    <lineage>
        <taxon>Bacteria</taxon>
        <taxon>Pseudomonadati</taxon>
        <taxon>Pseudomonadota</taxon>
        <taxon>Alphaproteobacteria</taxon>
        <taxon>Rhodospirillales</taxon>
        <taxon>Rhodospirillaceae</taxon>
        <taxon>Pararhodospirillum</taxon>
    </lineage>
</organism>
<protein>
    <submittedName>
        <fullName evidence="11">Glutamyl-tRNA synthetase 1</fullName>
        <ecNumber evidence="11">6.1.1.17</ecNumber>
    </submittedName>
</protein>
<dbReference type="EC" id="6.1.1.17" evidence="11"/>
<evidence type="ECO:0000313" key="11">
    <source>
        <dbReference type="EMBL" id="CCG07276.1"/>
    </source>
</evidence>
<evidence type="ECO:0000313" key="12">
    <source>
        <dbReference type="Proteomes" id="UP000033220"/>
    </source>
</evidence>
<dbReference type="HOGENOM" id="CLU_015768_6_1_5"/>
<dbReference type="PROSITE" id="PS00178">
    <property type="entry name" value="AA_TRNA_LIGASE_I"/>
    <property type="match status" value="1"/>
</dbReference>
<keyword evidence="7 8" id="KW-0030">Aminoacyl-tRNA synthetase</keyword>
<keyword evidence="2" id="KW-0963">Cytoplasm</keyword>
<dbReference type="Gene3D" id="1.10.10.350">
    <property type="match status" value="1"/>
</dbReference>
<keyword evidence="4 8" id="KW-0547">Nucleotide-binding</keyword>
<dbReference type="EMBL" id="HE663493">
    <property type="protein sequence ID" value="CCG07276.1"/>
    <property type="molecule type" value="Genomic_DNA"/>
</dbReference>
<dbReference type="SUPFAM" id="SSF52374">
    <property type="entry name" value="Nucleotidylyl transferase"/>
    <property type="match status" value="1"/>
</dbReference>
<evidence type="ECO:0000256" key="5">
    <source>
        <dbReference type="ARBA" id="ARBA00022840"/>
    </source>
</evidence>
<dbReference type="GO" id="GO:0004818">
    <property type="term" value="F:glutamate-tRNA ligase activity"/>
    <property type="evidence" value="ECO:0007669"/>
    <property type="project" value="UniProtKB-EC"/>
</dbReference>
<feature type="domain" description="Glutamyl/glutaminyl-tRNA synthetase class Ib catalytic" evidence="9">
    <location>
        <begin position="13"/>
        <end position="283"/>
    </location>
</feature>
<evidence type="ECO:0000256" key="2">
    <source>
        <dbReference type="ARBA" id="ARBA00022490"/>
    </source>
</evidence>
<evidence type="ECO:0000256" key="3">
    <source>
        <dbReference type="ARBA" id="ARBA00022598"/>
    </source>
</evidence>
<dbReference type="Pfam" id="PF19269">
    <property type="entry name" value="Anticodon_2"/>
    <property type="match status" value="1"/>
</dbReference>
<dbReference type="GO" id="GO:0006424">
    <property type="term" value="P:glutamyl-tRNA aminoacylation"/>
    <property type="evidence" value="ECO:0007669"/>
    <property type="project" value="TreeGrafter"/>
</dbReference>
<dbReference type="KEGG" id="rpm:RSPPHO_00650"/>
<keyword evidence="5 8" id="KW-0067">ATP-binding</keyword>
<dbReference type="PATRIC" id="fig|1150469.3.peg.753"/>